<dbReference type="GO" id="GO:0071916">
    <property type="term" value="F:dipeptide transmembrane transporter activity"/>
    <property type="evidence" value="ECO:0007669"/>
    <property type="project" value="UniProtKB-ARBA"/>
</dbReference>
<accession>A0A8H7TCH1</accession>
<feature type="transmembrane region" description="Helical" evidence="8">
    <location>
        <begin position="158"/>
        <end position="181"/>
    </location>
</feature>
<proteinExistence type="inferred from homology"/>
<feature type="transmembrane region" description="Helical" evidence="8">
    <location>
        <begin position="482"/>
        <end position="506"/>
    </location>
</feature>
<name>A0A8H7TCH1_9HELO</name>
<comment type="caution">
    <text evidence="9">The sequence shown here is derived from an EMBL/GenBank/DDBJ whole genome shotgun (WGS) entry which is preliminary data.</text>
</comment>
<feature type="region of interest" description="Disordered" evidence="7">
    <location>
        <begin position="582"/>
        <end position="611"/>
    </location>
</feature>
<feature type="transmembrane region" description="Helical" evidence="8">
    <location>
        <begin position="436"/>
        <end position="454"/>
    </location>
</feature>
<protein>
    <recommendedName>
        <fullName evidence="11">Peptide transporter PTR2</fullName>
    </recommendedName>
</protein>
<evidence type="ECO:0000256" key="2">
    <source>
        <dbReference type="ARBA" id="ARBA00005982"/>
    </source>
</evidence>
<comment type="subcellular location">
    <subcellularLocation>
        <location evidence="1">Membrane</location>
        <topology evidence="1">Multi-pass membrane protein</topology>
    </subcellularLocation>
</comment>
<dbReference type="OrthoDB" id="8904098at2759"/>
<dbReference type="GO" id="GO:0005886">
    <property type="term" value="C:plasma membrane"/>
    <property type="evidence" value="ECO:0007669"/>
    <property type="project" value="UniProtKB-ARBA"/>
</dbReference>
<evidence type="ECO:0000256" key="8">
    <source>
        <dbReference type="SAM" id="Phobius"/>
    </source>
</evidence>
<comment type="similarity">
    <text evidence="2">Belongs to the major facilitator superfamily. Proton-dependent oligopeptide transporter (POT/PTR) (TC 2.A.17) family.</text>
</comment>
<evidence type="ECO:0008006" key="11">
    <source>
        <dbReference type="Google" id="ProtNLM"/>
    </source>
</evidence>
<feature type="compositionally biased region" description="Basic and acidic residues" evidence="7">
    <location>
        <begin position="590"/>
        <end position="600"/>
    </location>
</feature>
<evidence type="ECO:0000256" key="3">
    <source>
        <dbReference type="ARBA" id="ARBA00022448"/>
    </source>
</evidence>
<feature type="transmembrane region" description="Helical" evidence="8">
    <location>
        <begin position="362"/>
        <end position="384"/>
    </location>
</feature>
<reference evidence="9" key="1">
    <citation type="submission" date="2021-02" db="EMBL/GenBank/DDBJ databases">
        <title>Genome sequence Cadophora malorum strain M34.</title>
        <authorList>
            <person name="Stefanovic E."/>
            <person name="Vu D."/>
            <person name="Scully C."/>
            <person name="Dijksterhuis J."/>
            <person name="Roader J."/>
            <person name="Houbraken J."/>
        </authorList>
    </citation>
    <scope>NUCLEOTIDE SEQUENCE</scope>
    <source>
        <strain evidence="9">M34</strain>
    </source>
</reference>
<evidence type="ECO:0000256" key="1">
    <source>
        <dbReference type="ARBA" id="ARBA00004141"/>
    </source>
</evidence>
<dbReference type="PANTHER" id="PTHR11654">
    <property type="entry name" value="OLIGOPEPTIDE TRANSPORTER-RELATED"/>
    <property type="match status" value="1"/>
</dbReference>
<dbReference type="FunFam" id="1.20.1250.20:FF:000085">
    <property type="entry name" value="MFS peptide transporter Ptr2"/>
    <property type="match status" value="1"/>
</dbReference>
<feature type="transmembrane region" description="Helical" evidence="8">
    <location>
        <begin position="124"/>
        <end position="146"/>
    </location>
</feature>
<sequence>MKDGIMDDTFTSAPSQVVAGLDDKHHVPLHPTGGESSPATYENGHVIPTEEEMSTLPRIAGKMPWTAYLLCGVEFAERASYYGCKQVFKNFIRGPLPKNGNGAGAVTSRSPANASAGALGKGTVIASAMTDAFTFLAYALPIFGGWLADKHLGRFKTICIGVAVCGVAHVIMIIAAIPKLIQNGTAIGPFALSLYMLAVGAALFKPNIAPTVLDQSPHRKHHVVVRKDGSKAIVDPEATSESIMLWFYLLINIGAFIGVATAYLAKFVGFWAAYLVPGIIYFMLPVFLLWVNKALIKKPPGGTALEDFVYVNYLALRKAGIRGIGRKGYWDRVKPSVLAAAGDTKVYRYDDRFVEDVRRTMAACAIFLFFPIQQINDGGLGAAANAQSASLTNNGVPNDVLDNLNPLAIILLIPIMNHLVYPGLRKMGIRFGPISRMTFGFLIASIGASSYAVIQYKIYETSPCGYAASTCEIEPLVSPLSLWLYAIPTAVTACSEVFINVTAYGLAYSRSPEHMKGFVMSLSLFMTAISTAISLATAEAIQDPYLIWCFAAPSVIGFIAAPVFYFLFRHLDNEDFFLEEDAHPPSSDVESDRNYDDKKITGVTETPASKV</sequence>
<dbReference type="AlphaFoldDB" id="A0A8H7TCH1"/>
<evidence type="ECO:0000256" key="5">
    <source>
        <dbReference type="ARBA" id="ARBA00022989"/>
    </source>
</evidence>
<keyword evidence="3" id="KW-0813">Transport</keyword>
<evidence type="ECO:0000256" key="7">
    <source>
        <dbReference type="SAM" id="MobiDB-lite"/>
    </source>
</evidence>
<feature type="transmembrane region" description="Helical" evidence="8">
    <location>
        <begin position="187"/>
        <end position="204"/>
    </location>
</feature>
<dbReference type="Pfam" id="PF00854">
    <property type="entry name" value="PTR2"/>
    <property type="match status" value="1"/>
</dbReference>
<feature type="transmembrane region" description="Helical" evidence="8">
    <location>
        <begin position="404"/>
        <end position="424"/>
    </location>
</feature>
<evidence type="ECO:0000256" key="4">
    <source>
        <dbReference type="ARBA" id="ARBA00022692"/>
    </source>
</evidence>
<evidence type="ECO:0000313" key="10">
    <source>
        <dbReference type="Proteomes" id="UP000664132"/>
    </source>
</evidence>
<feature type="region of interest" description="Disordered" evidence="7">
    <location>
        <begin position="24"/>
        <end position="43"/>
    </location>
</feature>
<evidence type="ECO:0000256" key="6">
    <source>
        <dbReference type="ARBA" id="ARBA00023136"/>
    </source>
</evidence>
<dbReference type="InterPro" id="IPR036259">
    <property type="entry name" value="MFS_trans_sf"/>
</dbReference>
<feature type="transmembrane region" description="Helical" evidence="8">
    <location>
        <begin position="271"/>
        <end position="291"/>
    </location>
</feature>
<organism evidence="9 10">
    <name type="scientific">Cadophora malorum</name>
    <dbReference type="NCBI Taxonomy" id="108018"/>
    <lineage>
        <taxon>Eukaryota</taxon>
        <taxon>Fungi</taxon>
        <taxon>Dikarya</taxon>
        <taxon>Ascomycota</taxon>
        <taxon>Pezizomycotina</taxon>
        <taxon>Leotiomycetes</taxon>
        <taxon>Helotiales</taxon>
        <taxon>Ploettnerulaceae</taxon>
        <taxon>Cadophora</taxon>
    </lineage>
</organism>
<dbReference type="EMBL" id="JAFJYH010000163">
    <property type="protein sequence ID" value="KAG4417142.1"/>
    <property type="molecule type" value="Genomic_DNA"/>
</dbReference>
<feature type="transmembrane region" description="Helical" evidence="8">
    <location>
        <begin position="545"/>
        <end position="568"/>
    </location>
</feature>
<keyword evidence="10" id="KW-1185">Reference proteome</keyword>
<keyword evidence="5 8" id="KW-1133">Transmembrane helix</keyword>
<dbReference type="SUPFAM" id="SSF103473">
    <property type="entry name" value="MFS general substrate transporter"/>
    <property type="match status" value="1"/>
</dbReference>
<dbReference type="Proteomes" id="UP000664132">
    <property type="component" value="Unassembled WGS sequence"/>
</dbReference>
<dbReference type="Gene3D" id="1.20.1250.20">
    <property type="entry name" value="MFS general substrate transporter like domains"/>
    <property type="match status" value="1"/>
</dbReference>
<feature type="transmembrane region" description="Helical" evidence="8">
    <location>
        <begin position="518"/>
        <end position="539"/>
    </location>
</feature>
<keyword evidence="4 8" id="KW-0812">Transmembrane</keyword>
<evidence type="ECO:0000313" key="9">
    <source>
        <dbReference type="EMBL" id="KAG4417142.1"/>
    </source>
</evidence>
<keyword evidence="6 8" id="KW-0472">Membrane</keyword>
<feature type="transmembrane region" description="Helical" evidence="8">
    <location>
        <begin position="245"/>
        <end position="265"/>
    </location>
</feature>
<dbReference type="InterPro" id="IPR000109">
    <property type="entry name" value="POT_fam"/>
</dbReference>
<gene>
    <name evidence="9" type="ORF">IFR04_009711</name>
</gene>